<reference evidence="1 2" key="1">
    <citation type="journal article" date="2013" name="Genome Biol. Evol.">
        <title>Comparison of metabolic capacities and inference of gene content evolution in mosquito-associated Spiroplasma diminutum and S. taiwanense.</title>
        <authorList>
            <person name="Lo W.S."/>
            <person name="Ku C."/>
            <person name="Chen L.L."/>
            <person name="Chang T.H."/>
            <person name="Kuo C.H."/>
        </authorList>
    </citation>
    <scope>NUCLEOTIDE SEQUENCE [LARGE SCALE GENOMIC DNA]</scope>
    <source>
        <strain evidence="1">CT-1</strain>
    </source>
</reference>
<gene>
    <name evidence="1" type="ORF">STAIW_v1c00320</name>
</gene>
<proteinExistence type="predicted"/>
<dbReference type="KEGG" id="stai:STAIW_v1c00320"/>
<protein>
    <submittedName>
        <fullName evidence="1">Uncharacterized protein</fullName>
    </submittedName>
</protein>
<dbReference type="RefSeq" id="WP_020833868.1">
    <property type="nucleotide sequence ID" value="NC_021846.1"/>
</dbReference>
<dbReference type="STRING" id="1276220.STAIW_v1c00320"/>
<dbReference type="PATRIC" id="fig|1276220.3.peg.31"/>
<dbReference type="EMBL" id="CP005074">
    <property type="protein sequence ID" value="AGR40729.1"/>
    <property type="molecule type" value="Genomic_DNA"/>
</dbReference>
<dbReference type="Proteomes" id="UP000014984">
    <property type="component" value="Chromosome"/>
</dbReference>
<keyword evidence="2" id="KW-1185">Reference proteome</keyword>
<accession>S5LSU1</accession>
<organism evidence="1 2">
    <name type="scientific">Spiroplasma taiwanense CT-1</name>
    <dbReference type="NCBI Taxonomy" id="1276220"/>
    <lineage>
        <taxon>Bacteria</taxon>
        <taxon>Bacillati</taxon>
        <taxon>Mycoplasmatota</taxon>
        <taxon>Mollicutes</taxon>
        <taxon>Entomoplasmatales</taxon>
        <taxon>Spiroplasmataceae</taxon>
        <taxon>Spiroplasma</taxon>
    </lineage>
</organism>
<dbReference type="OrthoDB" id="389315at2"/>
<name>S5LSU1_9MOLU</name>
<dbReference type="HOGENOM" id="CLU_2720337_0_0_14"/>
<evidence type="ECO:0000313" key="1">
    <source>
        <dbReference type="EMBL" id="AGR40729.1"/>
    </source>
</evidence>
<dbReference type="AlphaFoldDB" id="S5LSU1"/>
<sequence length="72" mass="8546">MNFSVENIIYVISKKLFKEQAEKVEIQMLSRIIVSIINKEFVKMDFLRIDKEDLITNVYLALCEVKKDLIHN</sequence>
<evidence type="ECO:0000313" key="2">
    <source>
        <dbReference type="Proteomes" id="UP000014984"/>
    </source>
</evidence>